<protein>
    <submittedName>
        <fullName evidence="2">Uncharacterized protein</fullName>
    </submittedName>
</protein>
<dbReference type="AlphaFoldDB" id="A0A1F4Z2F4"/>
<dbReference type="EMBL" id="MEXM01000056">
    <property type="protein sequence ID" value="OGC99623.1"/>
    <property type="molecule type" value="Genomic_DNA"/>
</dbReference>
<accession>A0A1F4Z2F4</accession>
<keyword evidence="1" id="KW-1133">Transmembrane helix</keyword>
<evidence type="ECO:0000256" key="1">
    <source>
        <dbReference type="SAM" id="Phobius"/>
    </source>
</evidence>
<evidence type="ECO:0000313" key="3">
    <source>
        <dbReference type="Proteomes" id="UP000176822"/>
    </source>
</evidence>
<comment type="caution">
    <text evidence="2">The sequence shown here is derived from an EMBL/GenBank/DDBJ whole genome shotgun (WGS) entry which is preliminary data.</text>
</comment>
<keyword evidence="1" id="KW-0812">Transmembrane</keyword>
<sequence>MATLTEVSVISRKIIKYGAIGMVIIALIPLGVRITKSIYLQLNPPPPPPPTLAYGKLPKLIFPVSTESQPTYKLETIQGTLPVLSNTGRVYVVGINKSRLLALDRIRDKMHSLGFLTEPQELDDRTYRFTQANFPVESIVNIISGGFAYRYDWTTNSLTATTYNAPTAVRAIAEAKTFLLNLGLLPDDLGGGTAKTLYLIATGSAMVPIDSQYQANFTRVDLYRADKDEMKFVTTGGDTSPVSVVFSGLEGNKRVVAANYQYSPILDDGFATYPLRSVEAAWQELNQGGAYIAKRTIPEVVIRRIYLAYYESSDPQEFIQPVYVFEGDGGFLAYVHAIDPGNVQE</sequence>
<proteinExistence type="predicted"/>
<gene>
    <name evidence="2" type="ORF">A2972_04480</name>
</gene>
<reference evidence="2 3" key="1">
    <citation type="journal article" date="2016" name="Nat. Commun.">
        <title>Thousands of microbial genomes shed light on interconnected biogeochemical processes in an aquifer system.</title>
        <authorList>
            <person name="Anantharaman K."/>
            <person name="Brown C.T."/>
            <person name="Hug L.A."/>
            <person name="Sharon I."/>
            <person name="Castelle C.J."/>
            <person name="Probst A.J."/>
            <person name="Thomas B.C."/>
            <person name="Singh A."/>
            <person name="Wilkins M.J."/>
            <person name="Karaoz U."/>
            <person name="Brodie E.L."/>
            <person name="Williams K.H."/>
            <person name="Hubbard S.S."/>
            <person name="Banfield J.F."/>
        </authorList>
    </citation>
    <scope>NUCLEOTIDE SEQUENCE [LARGE SCALE GENOMIC DNA]</scope>
</reference>
<evidence type="ECO:0000313" key="2">
    <source>
        <dbReference type="EMBL" id="OGC99623.1"/>
    </source>
</evidence>
<name>A0A1F4Z2F4_9BACT</name>
<keyword evidence="1" id="KW-0472">Membrane</keyword>
<feature type="transmembrane region" description="Helical" evidence="1">
    <location>
        <begin position="14"/>
        <end position="32"/>
    </location>
</feature>
<organism evidence="2 3">
    <name type="scientific">Candidatus Amesbacteria bacterium RIFCSPLOWO2_01_FULL_47_33</name>
    <dbReference type="NCBI Taxonomy" id="1797258"/>
    <lineage>
        <taxon>Bacteria</taxon>
        <taxon>Candidatus Amesiibacteriota</taxon>
    </lineage>
</organism>
<dbReference type="Proteomes" id="UP000176822">
    <property type="component" value="Unassembled WGS sequence"/>
</dbReference>